<organism evidence="1">
    <name type="scientific">hydrothermal vent metagenome</name>
    <dbReference type="NCBI Taxonomy" id="652676"/>
    <lineage>
        <taxon>unclassified sequences</taxon>
        <taxon>metagenomes</taxon>
        <taxon>ecological metagenomes</taxon>
    </lineage>
</organism>
<evidence type="ECO:0008006" key="2">
    <source>
        <dbReference type="Google" id="ProtNLM"/>
    </source>
</evidence>
<reference evidence="1" key="1">
    <citation type="submission" date="2018-06" db="EMBL/GenBank/DDBJ databases">
        <authorList>
            <person name="Zhirakovskaya E."/>
        </authorList>
    </citation>
    <scope>NUCLEOTIDE SEQUENCE</scope>
</reference>
<dbReference type="InterPro" id="IPR021523">
    <property type="entry name" value="DUF3187"/>
</dbReference>
<dbReference type="AlphaFoldDB" id="A0A3B0WY67"/>
<name>A0A3B0WY67_9ZZZZ</name>
<protein>
    <recommendedName>
        <fullName evidence="2">DUF3187 family protein</fullName>
    </recommendedName>
</protein>
<gene>
    <name evidence="1" type="ORF">MNBD_GAMMA05-2191</name>
</gene>
<dbReference type="EMBL" id="UOFE01000049">
    <property type="protein sequence ID" value="VAW55627.1"/>
    <property type="molecule type" value="Genomic_DNA"/>
</dbReference>
<sequence>MALCGIPSIRGPKPLKINFRILKNAIGRNTDGVFLCPIFLCPVLLYPWKRSIILTLLALNTPTTLLASPDSNHYTPFETRDQNVFNLVHGQALPTNARLNQKAQSTWSSSLIITNELIIESNSTENLVLDYENYRFNFSYQYGINENWNIKLDIPIIHQSGGFLDSAIDNWHQFFSLPRANRPFVENDQYTIQYSNQNQNLVDLNESSTTIGDIQVALAHSLIKNEQTTMSLWGSLKLPTGDEDKLSGSGATDVSMWLALNQQLADSWLININTGAVILGGDTFQTIPLSDYTFYGHIMLGWLANKNFDLKIQLQGHTGYYEDSQLRAIGSTYLVTFGTSIKINQCNRLDIAISEDIKVDASPDASLLINWRNTSGCP</sequence>
<dbReference type="Pfam" id="PF11383">
    <property type="entry name" value="DUF3187"/>
    <property type="match status" value="1"/>
</dbReference>
<accession>A0A3B0WY67</accession>
<proteinExistence type="predicted"/>
<evidence type="ECO:0000313" key="1">
    <source>
        <dbReference type="EMBL" id="VAW55627.1"/>
    </source>
</evidence>